<evidence type="ECO:0000313" key="6">
    <source>
        <dbReference type="EMBL" id="CAK8680487.1"/>
    </source>
</evidence>
<comment type="subcellular location">
    <subcellularLocation>
        <location evidence="1">Membrane</location>
        <topology evidence="1">Multi-pass membrane protein</topology>
    </subcellularLocation>
</comment>
<evidence type="ECO:0000256" key="1">
    <source>
        <dbReference type="ARBA" id="ARBA00004141"/>
    </source>
</evidence>
<feature type="transmembrane region" description="Helical" evidence="5">
    <location>
        <begin position="113"/>
        <end position="133"/>
    </location>
</feature>
<keyword evidence="3 5" id="KW-1133">Transmembrane helix</keyword>
<feature type="transmembrane region" description="Helical" evidence="5">
    <location>
        <begin position="82"/>
        <end position="101"/>
    </location>
</feature>
<dbReference type="EMBL" id="CAWYQH010000068">
    <property type="protein sequence ID" value="CAK8680487.1"/>
    <property type="molecule type" value="Genomic_DNA"/>
</dbReference>
<feature type="transmembrane region" description="Helical" evidence="5">
    <location>
        <begin position="12"/>
        <end position="33"/>
    </location>
</feature>
<protein>
    <recommendedName>
        <fullName evidence="8">Organic solute transporter subunit alpha</fullName>
    </recommendedName>
</protein>
<evidence type="ECO:0000256" key="5">
    <source>
        <dbReference type="SAM" id="Phobius"/>
    </source>
</evidence>
<evidence type="ECO:0000256" key="3">
    <source>
        <dbReference type="ARBA" id="ARBA00022989"/>
    </source>
</evidence>
<evidence type="ECO:0000256" key="4">
    <source>
        <dbReference type="ARBA" id="ARBA00023136"/>
    </source>
</evidence>
<reference evidence="6 7" key="1">
    <citation type="submission" date="2024-02" db="EMBL/GenBank/DDBJ databases">
        <authorList>
            <person name="Daric V."/>
            <person name="Darras S."/>
        </authorList>
    </citation>
    <scope>NUCLEOTIDE SEQUENCE [LARGE SCALE GENOMIC DNA]</scope>
</reference>
<name>A0ABP0FLG9_CLALP</name>
<evidence type="ECO:0000313" key="7">
    <source>
        <dbReference type="Proteomes" id="UP001642483"/>
    </source>
</evidence>
<evidence type="ECO:0008006" key="8">
    <source>
        <dbReference type="Google" id="ProtNLM"/>
    </source>
</evidence>
<evidence type="ECO:0000256" key="2">
    <source>
        <dbReference type="ARBA" id="ARBA00022692"/>
    </source>
</evidence>
<proteinExistence type="predicted"/>
<organism evidence="6 7">
    <name type="scientific">Clavelina lepadiformis</name>
    <name type="common">Light-bulb sea squirt</name>
    <name type="synonym">Ascidia lepadiformis</name>
    <dbReference type="NCBI Taxonomy" id="159417"/>
    <lineage>
        <taxon>Eukaryota</taxon>
        <taxon>Metazoa</taxon>
        <taxon>Chordata</taxon>
        <taxon>Tunicata</taxon>
        <taxon>Ascidiacea</taxon>
        <taxon>Aplousobranchia</taxon>
        <taxon>Clavelinidae</taxon>
        <taxon>Clavelina</taxon>
    </lineage>
</organism>
<feature type="transmembrane region" description="Helical" evidence="5">
    <location>
        <begin position="145"/>
        <end position="170"/>
    </location>
</feature>
<feature type="transmembrane region" description="Helical" evidence="5">
    <location>
        <begin position="190"/>
        <end position="209"/>
    </location>
</feature>
<gene>
    <name evidence="6" type="ORF">CVLEPA_LOCUS10734</name>
</gene>
<comment type="caution">
    <text evidence="6">The sequence shown here is derived from an EMBL/GenBank/DDBJ whole genome shotgun (WGS) entry which is preliminary data.</text>
</comment>
<dbReference type="Proteomes" id="UP001642483">
    <property type="component" value="Unassembled WGS sequence"/>
</dbReference>
<keyword evidence="7" id="KW-1185">Reference proteome</keyword>
<accession>A0ABP0FLG9</accession>
<dbReference type="InterPro" id="IPR005178">
    <property type="entry name" value="Ostalpha/TMEM184C"/>
</dbReference>
<keyword evidence="4 5" id="KW-0472">Membrane</keyword>
<dbReference type="PANTHER" id="PTHR23423">
    <property type="entry name" value="ORGANIC SOLUTE TRANSPORTER-RELATED"/>
    <property type="match status" value="1"/>
</dbReference>
<dbReference type="SMART" id="SM01417">
    <property type="entry name" value="Solute_trans_a"/>
    <property type="match status" value="1"/>
</dbReference>
<keyword evidence="2 5" id="KW-0812">Transmembrane</keyword>
<sequence length="232" mass="26218">MISLISPTSSLLAELVFSIYIAFTLKELMSLILRITKMELNSNDMPEESVSLAVTPIACCCCCICPNIKVNKKLLLFVKCGIYQATILRPLLTFVQAVLWTNGYFSTSAGFKLVELLNGFSVITAMYFLALLYSSFQKLLSQYQIQVRFVGIQLVMLIVSVQQNLLGLLAQKNIIRCEDPFNSVVRATEFHHTLVVGEMLLILLCSCLIQRRKNDVFLFTNEERSPLLHEFS</sequence>
<dbReference type="Pfam" id="PF03619">
    <property type="entry name" value="Solute_trans_a"/>
    <property type="match status" value="1"/>
</dbReference>